<sequence>MATRGIDYANLSLKDALDLAILIEDEAQERYEEFAVQMDQHRTPEAAKFFRYMVENEAKHGRELSARRVARFGSAPSAVSRTMIYDIEAPDYDAARAFMSARKAMEAALASEVKAHAFFVSALPTLQDAEVRALFEELRDEELEHQQLVQAELYKLRPESGLSDDDFVDEPAAQ</sequence>
<dbReference type="AlphaFoldDB" id="A0A9D7XIJ1"/>
<feature type="domain" description="Ferritin-like diiron" evidence="1">
    <location>
        <begin position="7"/>
        <end position="160"/>
    </location>
</feature>
<evidence type="ECO:0000259" key="1">
    <source>
        <dbReference type="PROSITE" id="PS50905"/>
    </source>
</evidence>
<dbReference type="SUPFAM" id="SSF47240">
    <property type="entry name" value="Ferritin-like"/>
    <property type="match status" value="1"/>
</dbReference>
<dbReference type="Pfam" id="PF02915">
    <property type="entry name" value="Rubrerythrin"/>
    <property type="match status" value="1"/>
</dbReference>
<accession>A0A9D7XIJ1</accession>
<dbReference type="GO" id="GO:0016491">
    <property type="term" value="F:oxidoreductase activity"/>
    <property type="evidence" value="ECO:0007669"/>
    <property type="project" value="InterPro"/>
</dbReference>
<gene>
    <name evidence="2" type="ORF">IPP58_09645</name>
</gene>
<dbReference type="InterPro" id="IPR009078">
    <property type="entry name" value="Ferritin-like_SF"/>
</dbReference>
<evidence type="ECO:0000313" key="3">
    <source>
        <dbReference type="Proteomes" id="UP000886657"/>
    </source>
</evidence>
<dbReference type="InterPro" id="IPR009040">
    <property type="entry name" value="Ferritin-like_diiron"/>
</dbReference>
<dbReference type="PROSITE" id="PS50905">
    <property type="entry name" value="FERRITIN_LIKE"/>
    <property type="match status" value="1"/>
</dbReference>
<dbReference type="InterPro" id="IPR012347">
    <property type="entry name" value="Ferritin-like"/>
</dbReference>
<comment type="caution">
    <text evidence="2">The sequence shown here is derived from an EMBL/GenBank/DDBJ whole genome shotgun (WGS) entry which is preliminary data.</text>
</comment>
<dbReference type="Proteomes" id="UP000886657">
    <property type="component" value="Unassembled WGS sequence"/>
</dbReference>
<proteinExistence type="predicted"/>
<dbReference type="EMBL" id="JADKIO010000006">
    <property type="protein sequence ID" value="MBK9796743.1"/>
    <property type="molecule type" value="Genomic_DNA"/>
</dbReference>
<dbReference type="CDD" id="cd01045">
    <property type="entry name" value="Ferritin_like_AB"/>
    <property type="match status" value="1"/>
</dbReference>
<dbReference type="InterPro" id="IPR003251">
    <property type="entry name" value="Rr_diiron-bd_dom"/>
</dbReference>
<dbReference type="Gene3D" id="1.20.1260.10">
    <property type="match status" value="1"/>
</dbReference>
<evidence type="ECO:0000313" key="2">
    <source>
        <dbReference type="EMBL" id="MBK9796743.1"/>
    </source>
</evidence>
<organism evidence="2 3">
    <name type="scientific">Candidatus Geothrix skivensis</name>
    <dbReference type="NCBI Taxonomy" id="2954439"/>
    <lineage>
        <taxon>Bacteria</taxon>
        <taxon>Pseudomonadati</taxon>
        <taxon>Acidobacteriota</taxon>
        <taxon>Holophagae</taxon>
        <taxon>Holophagales</taxon>
        <taxon>Holophagaceae</taxon>
        <taxon>Geothrix</taxon>
    </lineage>
</organism>
<protein>
    <submittedName>
        <fullName evidence="2">Ferritin family protein</fullName>
    </submittedName>
</protein>
<dbReference type="GO" id="GO:0046872">
    <property type="term" value="F:metal ion binding"/>
    <property type="evidence" value="ECO:0007669"/>
    <property type="project" value="InterPro"/>
</dbReference>
<reference evidence="2" key="1">
    <citation type="submission" date="2020-10" db="EMBL/GenBank/DDBJ databases">
        <title>Connecting structure to function with the recovery of over 1000 high-quality activated sludge metagenome-assembled genomes encoding full-length rRNA genes using long-read sequencing.</title>
        <authorList>
            <person name="Singleton C.M."/>
            <person name="Petriglieri F."/>
            <person name="Kristensen J.M."/>
            <person name="Kirkegaard R.H."/>
            <person name="Michaelsen T.Y."/>
            <person name="Andersen M.H."/>
            <person name="Karst S.M."/>
            <person name="Dueholm M.S."/>
            <person name="Nielsen P.H."/>
            <person name="Albertsen M."/>
        </authorList>
    </citation>
    <scope>NUCLEOTIDE SEQUENCE</scope>
    <source>
        <strain evidence="2">Skiv_18-Q3-R9-52_MAXAC.067</strain>
    </source>
</reference>
<name>A0A9D7XIJ1_9BACT</name>